<evidence type="ECO:0000256" key="4">
    <source>
        <dbReference type="ARBA" id="ARBA00023136"/>
    </source>
</evidence>
<evidence type="ECO:0000256" key="1">
    <source>
        <dbReference type="ARBA" id="ARBA00004141"/>
    </source>
</evidence>
<feature type="transmembrane region" description="Helical" evidence="5">
    <location>
        <begin position="208"/>
        <end position="229"/>
    </location>
</feature>
<feature type="transmembrane region" description="Helical" evidence="5">
    <location>
        <begin position="145"/>
        <end position="166"/>
    </location>
</feature>
<dbReference type="InterPro" id="IPR004254">
    <property type="entry name" value="AdipoR/HlyIII-related"/>
</dbReference>
<feature type="transmembrane region" description="Helical" evidence="5">
    <location>
        <begin position="121"/>
        <end position="139"/>
    </location>
</feature>
<feature type="transmembrane region" description="Helical" evidence="5">
    <location>
        <begin position="31"/>
        <end position="51"/>
    </location>
</feature>
<dbReference type="EMBL" id="BAABLO010000011">
    <property type="protein sequence ID" value="GAA4726853.1"/>
    <property type="molecule type" value="Genomic_DNA"/>
</dbReference>
<evidence type="ECO:0000256" key="3">
    <source>
        <dbReference type="ARBA" id="ARBA00022989"/>
    </source>
</evidence>
<comment type="subcellular location">
    <subcellularLocation>
        <location evidence="1">Membrane</location>
        <topology evidence="1">Multi-pass membrane protein</topology>
    </subcellularLocation>
</comment>
<protein>
    <submittedName>
        <fullName evidence="6">Hemolysin III family protein</fullName>
    </submittedName>
</protein>
<evidence type="ECO:0000256" key="2">
    <source>
        <dbReference type="ARBA" id="ARBA00022692"/>
    </source>
</evidence>
<proteinExistence type="predicted"/>
<dbReference type="PANTHER" id="PTHR20855:SF3">
    <property type="entry name" value="LD03007P"/>
    <property type="match status" value="1"/>
</dbReference>
<reference evidence="7" key="1">
    <citation type="journal article" date="2019" name="Int. J. Syst. Evol. Microbiol.">
        <title>The Global Catalogue of Microorganisms (GCM) 10K type strain sequencing project: providing services to taxonomists for standard genome sequencing and annotation.</title>
        <authorList>
            <consortium name="The Broad Institute Genomics Platform"/>
            <consortium name="The Broad Institute Genome Sequencing Center for Infectious Disease"/>
            <person name="Wu L."/>
            <person name="Ma J."/>
        </authorList>
    </citation>
    <scope>NUCLEOTIDE SEQUENCE [LARGE SCALE GENOMIC DNA]</scope>
    <source>
        <strain evidence="7">JCM 18961</strain>
    </source>
</reference>
<organism evidence="6 7">
    <name type="scientific">Pedococcus ginsenosidimutans</name>
    <dbReference type="NCBI Taxonomy" id="490570"/>
    <lineage>
        <taxon>Bacteria</taxon>
        <taxon>Bacillati</taxon>
        <taxon>Actinomycetota</taxon>
        <taxon>Actinomycetes</taxon>
        <taxon>Micrococcales</taxon>
        <taxon>Intrasporangiaceae</taxon>
        <taxon>Pedococcus</taxon>
    </lineage>
</organism>
<keyword evidence="7" id="KW-1185">Reference proteome</keyword>
<feature type="transmembrane region" description="Helical" evidence="5">
    <location>
        <begin position="97"/>
        <end position="114"/>
    </location>
</feature>
<evidence type="ECO:0000256" key="5">
    <source>
        <dbReference type="SAM" id="Phobius"/>
    </source>
</evidence>
<gene>
    <name evidence="6" type="ORF">GCM10025782_26650</name>
</gene>
<dbReference type="Proteomes" id="UP001500556">
    <property type="component" value="Unassembled WGS sequence"/>
</dbReference>
<feature type="transmembrane region" description="Helical" evidence="5">
    <location>
        <begin position="173"/>
        <end position="193"/>
    </location>
</feature>
<keyword evidence="3 5" id="KW-1133">Transmembrane helix</keyword>
<accession>A0ABP8YED8</accession>
<sequence>MVRMTTTPAPRSEQGPVESVVAAVKPHLRGWLHAGMVPLALAAGIVLIALAPTTSGRVAATVFSISAWLLFGTSAVYHRGNWSPRVAGVLKRMDHSNIFLIIAGTYTPFALLLPPAQARTMLLIVWIGAVAGVLFRVFWVGAPRWLYTPVYVALGWVAVFYLGPLLHFGGPAIVTLIAVGGLLYTAGALVYGIKRPNPSPRWFGFHEIFHALTVAAFAAHYVAASMTLYRRSA</sequence>
<evidence type="ECO:0000313" key="7">
    <source>
        <dbReference type="Proteomes" id="UP001500556"/>
    </source>
</evidence>
<dbReference type="PANTHER" id="PTHR20855">
    <property type="entry name" value="ADIPOR/PROGESTIN RECEPTOR-RELATED"/>
    <property type="match status" value="1"/>
</dbReference>
<keyword evidence="2 5" id="KW-0812">Transmembrane</keyword>
<comment type="caution">
    <text evidence="6">The sequence shown here is derived from an EMBL/GenBank/DDBJ whole genome shotgun (WGS) entry which is preliminary data.</text>
</comment>
<keyword evidence="4 5" id="KW-0472">Membrane</keyword>
<evidence type="ECO:0000313" key="6">
    <source>
        <dbReference type="EMBL" id="GAA4726853.1"/>
    </source>
</evidence>
<dbReference type="Pfam" id="PF03006">
    <property type="entry name" value="HlyIII"/>
    <property type="match status" value="1"/>
</dbReference>
<feature type="transmembrane region" description="Helical" evidence="5">
    <location>
        <begin position="58"/>
        <end position="77"/>
    </location>
</feature>
<name>A0ABP8YED8_9MICO</name>